<evidence type="ECO:0000256" key="1">
    <source>
        <dbReference type="SAM" id="Coils"/>
    </source>
</evidence>
<evidence type="ECO:0000259" key="3">
    <source>
        <dbReference type="PROSITE" id="PS50003"/>
    </source>
</evidence>
<feature type="compositionally biased region" description="Polar residues" evidence="2">
    <location>
        <begin position="210"/>
        <end position="221"/>
    </location>
</feature>
<dbReference type="GO" id="GO:0015629">
    <property type="term" value="C:actin cytoskeleton"/>
    <property type="evidence" value="ECO:0007669"/>
    <property type="project" value="TreeGrafter"/>
</dbReference>
<feature type="region of interest" description="Disordered" evidence="2">
    <location>
        <begin position="452"/>
        <end position="522"/>
    </location>
</feature>
<dbReference type="Pfam" id="PF00169">
    <property type="entry name" value="PH"/>
    <property type="match status" value="1"/>
</dbReference>
<evidence type="ECO:0000256" key="2">
    <source>
        <dbReference type="SAM" id="MobiDB-lite"/>
    </source>
</evidence>
<dbReference type="PANTHER" id="PTHR17271">
    <property type="entry name" value="PLECKSTRIN HOMOLOGY PH DOMAIN-CONTAINING PROTEIN"/>
    <property type="match status" value="1"/>
</dbReference>
<dbReference type="OrthoDB" id="9942268at2759"/>
<feature type="region of interest" description="Disordered" evidence="2">
    <location>
        <begin position="418"/>
        <end position="437"/>
    </location>
</feature>
<accession>A0A4U5LUF9</accession>
<dbReference type="SMART" id="SM00233">
    <property type="entry name" value="PH"/>
    <property type="match status" value="2"/>
</dbReference>
<dbReference type="InterPro" id="IPR011993">
    <property type="entry name" value="PH-like_dom_sf"/>
</dbReference>
<sequence>MRSNNRFDNKDGLVGAIMSRKVKAQGFLYVAPSNIDFSLPCHTSKRWQRRYFTLYDDGELSYALDNTTMPCTKMDMNRCIRVCEADAITGHSHSILVAFCVDDLKNVAPARKIDADGEEYEEEPHQAVCYMKADTTDEIRWWQNNLQSYVNVQNMYSTPAWYRRPCPNEEVRCEPTVIQVNDSSSRRSSPCSSRCSTPDKSYARSVDLGSRQSLTDTSSHHGTVRSVKNRNRQRTKIPAVETVEVTDMRSPEPEVPPCDKPVLSGSATLSLFRPTLPVPAIDTSNAHTLRKGWLMLRGKKENEWIKHWVVLAGLSLKMYKDVWIEDSSEPLVSVDLTECENVYPSASAKHYGIEIKCKRSRYILSAMTPGIRDSWIQALQQNLHNPSPTYVDNCPSVDGMSIADSENRRKKHIAYVAPESHHSNSMMDGELSTTEDEELLSPLGTRRAVAISHRNSLSVSESSDDEATDGRRGGKGSPTTLRRSPLARVKDKTTKALRRRSSHNSISSKEDRNKKRMEQLHQQDTASLKLRERALQQQVENLRDQLRETTNRLTLTQSENDQLRQAFGTSDSKSLTQLRQSLNDAEAEIIRKQYEMDALREKLTSPADLVQHCPVELTNRLVNLLQVQAAGISKFLHTTENNKFSSLRPMVDSLIMKVADVSGDPETVSYDQLEMGFNDVIRCYEKACKKESQRV</sequence>
<dbReference type="PANTHER" id="PTHR17271:SF1">
    <property type="entry name" value="PROTEIN OUTSPREAD"/>
    <property type="match status" value="1"/>
</dbReference>
<keyword evidence="1" id="KW-0175">Coiled coil</keyword>
<organism evidence="4 5">
    <name type="scientific">Steinernema carpocapsae</name>
    <name type="common">Entomopathogenic nematode</name>
    <dbReference type="NCBI Taxonomy" id="34508"/>
    <lineage>
        <taxon>Eukaryota</taxon>
        <taxon>Metazoa</taxon>
        <taxon>Ecdysozoa</taxon>
        <taxon>Nematoda</taxon>
        <taxon>Chromadorea</taxon>
        <taxon>Rhabditida</taxon>
        <taxon>Tylenchina</taxon>
        <taxon>Panagrolaimomorpha</taxon>
        <taxon>Strongyloidoidea</taxon>
        <taxon>Steinernematidae</taxon>
        <taxon>Steinernema</taxon>
    </lineage>
</organism>
<reference evidence="4 5" key="1">
    <citation type="journal article" date="2015" name="Genome Biol.">
        <title>Comparative genomics of Steinernema reveals deeply conserved gene regulatory networks.</title>
        <authorList>
            <person name="Dillman A.R."/>
            <person name="Macchietto M."/>
            <person name="Porter C.F."/>
            <person name="Rogers A."/>
            <person name="Williams B."/>
            <person name="Antoshechkin I."/>
            <person name="Lee M.M."/>
            <person name="Goodwin Z."/>
            <person name="Lu X."/>
            <person name="Lewis E.E."/>
            <person name="Goodrich-Blair H."/>
            <person name="Stock S.P."/>
            <person name="Adams B.J."/>
            <person name="Sternberg P.W."/>
            <person name="Mortazavi A."/>
        </authorList>
    </citation>
    <scope>NUCLEOTIDE SEQUENCE [LARGE SCALE GENOMIC DNA]</scope>
    <source>
        <strain evidence="4 5">ALL</strain>
    </source>
</reference>
<dbReference type="AlphaFoldDB" id="A0A4U5LUF9"/>
<feature type="compositionally biased region" description="Basic and acidic residues" evidence="2">
    <location>
        <begin position="508"/>
        <end position="521"/>
    </location>
</feature>
<name>A0A4U5LUF9_STECR</name>
<dbReference type="EMBL" id="AZBU02000012">
    <property type="protein sequence ID" value="TKR59738.1"/>
    <property type="molecule type" value="Genomic_DNA"/>
</dbReference>
<dbReference type="GO" id="GO:0051015">
    <property type="term" value="F:actin filament binding"/>
    <property type="evidence" value="ECO:0007669"/>
    <property type="project" value="TreeGrafter"/>
</dbReference>
<dbReference type="InterPro" id="IPR052223">
    <property type="entry name" value="Actin_Cytoskeleton_Reg"/>
</dbReference>
<keyword evidence="5" id="KW-1185">Reference proteome</keyword>
<gene>
    <name evidence="4" type="ORF">L596_029369</name>
</gene>
<protein>
    <recommendedName>
        <fullName evidence="3">PH domain-containing protein</fullName>
    </recommendedName>
</protein>
<feature type="domain" description="PH" evidence="3">
    <location>
        <begin position="21"/>
        <end position="151"/>
    </location>
</feature>
<feature type="region of interest" description="Disordered" evidence="2">
    <location>
        <begin position="182"/>
        <end position="233"/>
    </location>
</feature>
<dbReference type="InterPro" id="IPR001849">
    <property type="entry name" value="PH_domain"/>
</dbReference>
<proteinExistence type="predicted"/>
<reference evidence="4 5" key="2">
    <citation type="journal article" date="2019" name="G3 (Bethesda)">
        <title>Hybrid Assembly of the Genome of the Entomopathogenic Nematode Steinernema carpocapsae Identifies the X-Chromosome.</title>
        <authorList>
            <person name="Serra L."/>
            <person name="Macchietto M."/>
            <person name="Macias-Munoz A."/>
            <person name="McGill C.J."/>
            <person name="Rodriguez I.M."/>
            <person name="Rodriguez B."/>
            <person name="Murad R."/>
            <person name="Mortazavi A."/>
        </authorList>
    </citation>
    <scope>NUCLEOTIDE SEQUENCE [LARGE SCALE GENOMIC DNA]</scope>
    <source>
        <strain evidence="4 5">ALL</strain>
    </source>
</reference>
<feature type="compositionally biased region" description="Low complexity" evidence="2">
    <location>
        <begin position="186"/>
        <end position="196"/>
    </location>
</feature>
<feature type="domain" description="PH" evidence="3">
    <location>
        <begin position="287"/>
        <end position="384"/>
    </location>
</feature>
<evidence type="ECO:0000313" key="5">
    <source>
        <dbReference type="Proteomes" id="UP000298663"/>
    </source>
</evidence>
<comment type="caution">
    <text evidence="4">The sequence shown here is derived from an EMBL/GenBank/DDBJ whole genome shotgun (WGS) entry which is preliminary data.</text>
</comment>
<feature type="coiled-coil region" evidence="1">
    <location>
        <begin position="525"/>
        <end position="602"/>
    </location>
</feature>
<dbReference type="Gene3D" id="2.30.29.30">
    <property type="entry name" value="Pleckstrin-homology domain (PH domain)/Phosphotyrosine-binding domain (PTB)"/>
    <property type="match status" value="2"/>
</dbReference>
<dbReference type="PROSITE" id="PS50003">
    <property type="entry name" value="PH_DOMAIN"/>
    <property type="match status" value="2"/>
</dbReference>
<dbReference type="SUPFAM" id="SSF50729">
    <property type="entry name" value="PH domain-like"/>
    <property type="match status" value="2"/>
</dbReference>
<evidence type="ECO:0000313" key="4">
    <source>
        <dbReference type="EMBL" id="TKR59738.1"/>
    </source>
</evidence>
<dbReference type="Proteomes" id="UP000298663">
    <property type="component" value="Unassembled WGS sequence"/>
</dbReference>